<accession>A0ABM0QRB1</accession>
<feature type="region of interest" description="Disordered" evidence="1">
    <location>
        <begin position="51"/>
        <end position="86"/>
    </location>
</feature>
<dbReference type="PANTHER" id="PTHR46289:SF16">
    <property type="entry name" value="52 KDA REPRESSOR OF THE INHIBITOR OF THE PROTEIN KINASE"/>
    <property type="match status" value="1"/>
</dbReference>
<gene>
    <name evidence="3" type="primary">PRKRIR</name>
</gene>
<name>A0ABM0QRB1_GALVR</name>
<evidence type="ECO:0000256" key="1">
    <source>
        <dbReference type="SAM" id="MobiDB-lite"/>
    </source>
</evidence>
<keyword evidence="2" id="KW-1185">Reference proteome</keyword>
<dbReference type="InterPro" id="IPR052958">
    <property type="entry name" value="IFN-induced_PKR_regulator"/>
</dbReference>
<dbReference type="Proteomes" id="UP000694923">
    <property type="component" value="Unplaced"/>
</dbReference>
<evidence type="ECO:0000313" key="3">
    <source>
        <dbReference type="RefSeq" id="XP_008570902.1"/>
    </source>
</evidence>
<sequence>MICRTSPYRTVLRDNAIPTIFDLTSHLNNPHSRHRKRIKELSEDEIRTLKQKKIDETSEQEQKHKETNNSNAQNPSAEEGGEEHDEDILPLSLEEKENKEYLKSLFEILILMGKQNIPLDGHEADEIPEGLFTPDNFQALLECRINSGEEVLRKRFETTAVNTLFCSKTQQKQMLEICESCIREETLRENSEERSRELKEICHSQWTGRHDAFEILVDLLQALGLCLDGINSDTSIR</sequence>
<reference evidence="3" key="1">
    <citation type="submission" date="2025-08" db="UniProtKB">
        <authorList>
            <consortium name="RefSeq"/>
        </authorList>
    </citation>
    <scope>IDENTIFICATION</scope>
</reference>
<dbReference type="RefSeq" id="XP_008570902.1">
    <property type="nucleotide sequence ID" value="XM_008572680.1"/>
</dbReference>
<proteinExistence type="predicted"/>
<feature type="compositionally biased region" description="Basic and acidic residues" evidence="1">
    <location>
        <begin position="51"/>
        <end position="67"/>
    </location>
</feature>
<dbReference type="PANTHER" id="PTHR46289">
    <property type="entry name" value="52 KDA REPRESSOR OF THE INHIBITOR OF THE PROTEIN KINASE-LIKE PROTEIN-RELATED"/>
    <property type="match status" value="1"/>
</dbReference>
<evidence type="ECO:0000313" key="2">
    <source>
        <dbReference type="Proteomes" id="UP000694923"/>
    </source>
</evidence>
<dbReference type="GeneID" id="103590449"/>
<protein>
    <submittedName>
        <fullName evidence="3">52 kDa repressor of the inhibitor of the protein kinase</fullName>
    </submittedName>
</protein>
<organism evidence="2 3">
    <name type="scientific">Galeopterus variegatus</name>
    <name type="common">Malayan flying lemur</name>
    <name type="synonym">Cynocephalus variegatus</name>
    <dbReference type="NCBI Taxonomy" id="482537"/>
    <lineage>
        <taxon>Eukaryota</taxon>
        <taxon>Metazoa</taxon>
        <taxon>Chordata</taxon>
        <taxon>Craniata</taxon>
        <taxon>Vertebrata</taxon>
        <taxon>Euteleostomi</taxon>
        <taxon>Mammalia</taxon>
        <taxon>Eutheria</taxon>
        <taxon>Euarchontoglires</taxon>
        <taxon>Dermoptera</taxon>
        <taxon>Cynocephalidae</taxon>
        <taxon>Galeopterus</taxon>
    </lineage>
</organism>